<protein>
    <submittedName>
        <fullName evidence="2">Putative UDP-hexose epimerase</fullName>
        <ecNumber evidence="2">5.1.3.-</ecNumber>
    </submittedName>
</protein>
<dbReference type="InterPro" id="IPR050177">
    <property type="entry name" value="Lipid_A_modif_metabolic_enz"/>
</dbReference>
<sequence length="329" mass="35918">MKTFDKVVLTGGAGLIGSHIADGLVRLQNDGACNEIVVFDNFTRGRLDNLDDARSIGDVTIVEGDVRDTNALKAAFDGADLVFHLAAIRITHCAEDPQLAHDVLGTGTFNVAQAAATANVDRVVLSSSASVYGMASQFPTTEDHHPYGNRTLYGALKTYNEGLFRSFNDMFGLDYLALRYFNVFGPRMDVHGKYTEVLIRWMDRIMNGEAPIIFGDGTQTMDFVDVRDIARANLLAAQSSISDEVYNVANGTETSLNDLARSLASVMGSDLTPEYGPERSVNPVPRRLAEVDRAADELGFRAAIDLESGLRDLVEWWTSVAEIDGDARR</sequence>
<dbReference type="GO" id="GO:0016853">
    <property type="term" value="F:isomerase activity"/>
    <property type="evidence" value="ECO:0007669"/>
    <property type="project" value="UniProtKB-KW"/>
</dbReference>
<organism evidence="2 3">
    <name type="scientific">Ilumatobacter coccineus (strain NBRC 103263 / KCTC 29153 / YM16-304)</name>
    <dbReference type="NCBI Taxonomy" id="1313172"/>
    <lineage>
        <taxon>Bacteria</taxon>
        <taxon>Bacillati</taxon>
        <taxon>Actinomycetota</taxon>
        <taxon>Acidimicrobiia</taxon>
        <taxon>Acidimicrobiales</taxon>
        <taxon>Ilumatobacteraceae</taxon>
        <taxon>Ilumatobacter</taxon>
    </lineage>
</organism>
<dbReference type="RefSeq" id="WP_015441004.1">
    <property type="nucleotide sequence ID" value="NC_020520.1"/>
</dbReference>
<proteinExistence type="predicted"/>
<dbReference type="Proteomes" id="UP000011863">
    <property type="component" value="Chromosome"/>
</dbReference>
<reference evidence="2 3" key="1">
    <citation type="journal article" date="2013" name="Int. J. Syst. Evol. Microbiol.">
        <title>Ilumatobacter nonamiense sp. nov. and Ilumatobacter coccineum sp. nov., isolated from seashore sand.</title>
        <authorList>
            <person name="Matsumoto A."/>
            <person name="Kasai H."/>
            <person name="Matsuo Y."/>
            <person name="Shizuri Y."/>
            <person name="Ichikawa N."/>
            <person name="Fujita N."/>
            <person name="Omura S."/>
            <person name="Takahashi Y."/>
        </authorList>
    </citation>
    <scope>NUCLEOTIDE SEQUENCE [LARGE SCALE GENOMIC DNA]</scope>
    <source>
        <strain evidence="3">NBRC 103263 / KCTC 29153 / YM16-304</strain>
    </source>
</reference>
<dbReference type="PANTHER" id="PTHR43245">
    <property type="entry name" value="BIFUNCTIONAL POLYMYXIN RESISTANCE PROTEIN ARNA"/>
    <property type="match status" value="1"/>
</dbReference>
<accession>A0A6C7E4B5</accession>
<feature type="domain" description="NAD-dependent epimerase/dehydratase" evidence="1">
    <location>
        <begin position="7"/>
        <end position="249"/>
    </location>
</feature>
<name>A0A6C7E4B5_ILUCY</name>
<dbReference type="AlphaFoldDB" id="A0A6C7E4B5"/>
<dbReference type="KEGG" id="aym:YM304_14430"/>
<evidence type="ECO:0000259" key="1">
    <source>
        <dbReference type="Pfam" id="PF01370"/>
    </source>
</evidence>
<dbReference type="PANTHER" id="PTHR43245:SF53">
    <property type="entry name" value="EPIMERASE-RELATED"/>
    <property type="match status" value="1"/>
</dbReference>
<keyword evidence="3" id="KW-1185">Reference proteome</keyword>
<dbReference type="InterPro" id="IPR036291">
    <property type="entry name" value="NAD(P)-bd_dom_sf"/>
</dbReference>
<dbReference type="OrthoDB" id="9801785at2"/>
<dbReference type="SUPFAM" id="SSF51735">
    <property type="entry name" value="NAD(P)-binding Rossmann-fold domains"/>
    <property type="match status" value="1"/>
</dbReference>
<dbReference type="EC" id="5.1.3.-" evidence="2"/>
<dbReference type="Gene3D" id="3.90.25.10">
    <property type="entry name" value="UDP-galactose 4-epimerase, domain 1"/>
    <property type="match status" value="1"/>
</dbReference>
<keyword evidence="2" id="KW-0413">Isomerase</keyword>
<dbReference type="InterPro" id="IPR001509">
    <property type="entry name" value="Epimerase_deHydtase"/>
</dbReference>
<gene>
    <name evidence="2" type="ORF">YM304_14430</name>
</gene>
<evidence type="ECO:0000313" key="2">
    <source>
        <dbReference type="EMBL" id="BAN01757.1"/>
    </source>
</evidence>
<dbReference type="Pfam" id="PF01370">
    <property type="entry name" value="Epimerase"/>
    <property type="match status" value="1"/>
</dbReference>
<evidence type="ECO:0000313" key="3">
    <source>
        <dbReference type="Proteomes" id="UP000011863"/>
    </source>
</evidence>
<dbReference type="Gene3D" id="3.40.50.720">
    <property type="entry name" value="NAD(P)-binding Rossmann-like Domain"/>
    <property type="match status" value="1"/>
</dbReference>
<dbReference type="EMBL" id="AP012057">
    <property type="protein sequence ID" value="BAN01757.1"/>
    <property type="molecule type" value="Genomic_DNA"/>
</dbReference>